<dbReference type="RefSeq" id="WP_120034565.1">
    <property type="nucleotide sequence ID" value="NZ_QVMU01000026.1"/>
</dbReference>
<dbReference type="InterPro" id="IPR041614">
    <property type="entry name" value="DprA_WH"/>
</dbReference>
<feature type="domain" description="DprA winged helix" evidence="3">
    <location>
        <begin position="321"/>
        <end position="368"/>
    </location>
</feature>
<evidence type="ECO:0000259" key="3">
    <source>
        <dbReference type="Pfam" id="PF17782"/>
    </source>
</evidence>
<dbReference type="Proteomes" id="UP000273252">
    <property type="component" value="Unassembled WGS sequence"/>
</dbReference>
<dbReference type="NCBIfam" id="TIGR00732">
    <property type="entry name" value="dprA"/>
    <property type="match status" value="1"/>
</dbReference>
<protein>
    <submittedName>
        <fullName evidence="4">DNA-protecting protein DprA</fullName>
    </submittedName>
</protein>
<comment type="caution">
    <text evidence="4">The sequence shown here is derived from an EMBL/GenBank/DDBJ whole genome shotgun (WGS) entry which is preliminary data.</text>
</comment>
<dbReference type="PANTHER" id="PTHR43022:SF1">
    <property type="entry name" value="PROTEIN SMF"/>
    <property type="match status" value="1"/>
</dbReference>
<evidence type="ECO:0000259" key="2">
    <source>
        <dbReference type="Pfam" id="PF02481"/>
    </source>
</evidence>
<dbReference type="InterPro" id="IPR036388">
    <property type="entry name" value="WH-like_DNA-bd_sf"/>
</dbReference>
<organism evidence="4 5">
    <name type="scientific">Vibrio sinensis</name>
    <dbReference type="NCBI Taxonomy" id="2302434"/>
    <lineage>
        <taxon>Bacteria</taxon>
        <taxon>Pseudomonadati</taxon>
        <taxon>Pseudomonadota</taxon>
        <taxon>Gammaproteobacteria</taxon>
        <taxon>Vibrionales</taxon>
        <taxon>Vibrionaceae</taxon>
        <taxon>Vibrio</taxon>
    </lineage>
</organism>
<name>A0A3A6QEM3_9VIBR</name>
<dbReference type="Pfam" id="PF17782">
    <property type="entry name" value="WHD_DprA"/>
    <property type="match status" value="1"/>
</dbReference>
<gene>
    <name evidence="4" type="primary">dprA</name>
    <name evidence="4" type="ORF">DZ860_19735</name>
</gene>
<dbReference type="InterPro" id="IPR057666">
    <property type="entry name" value="DrpA_SLOG"/>
</dbReference>
<dbReference type="Gene3D" id="1.10.10.10">
    <property type="entry name" value="Winged helix-like DNA-binding domain superfamily/Winged helix DNA-binding domain"/>
    <property type="match status" value="1"/>
</dbReference>
<proteinExistence type="inferred from homology"/>
<evidence type="ECO:0000313" key="5">
    <source>
        <dbReference type="Proteomes" id="UP000273252"/>
    </source>
</evidence>
<dbReference type="InterPro" id="IPR003488">
    <property type="entry name" value="DprA"/>
</dbReference>
<feature type="domain" description="Smf/DprA SLOG" evidence="2">
    <location>
        <begin position="79"/>
        <end position="287"/>
    </location>
</feature>
<sequence length="375" mass="40310">MNMDDLSAWLALYFTPKIGSSRFARLLAKDSPANILASNDKAQEAIGLTMEQRLFIRQHASQRVEACVEWQQKSADHHIVTLIDEVYPSLLKESGAAPGVLFVKGDLSCLSLPQIAMVGSRHASMDGLANATRFAKALVDKSLVVTSGLALGIDGHAHDGALQGGGQTNAVLGSGLNYIYPARHRDLAQRIAQSGALISEFHPDAKPKPAHFPRRNRIISGLSLGVLVIEAAEKSGSLITARYAAEQGRDVFAIPGSIQQAGARGCNSLIKQGACLVQNVEDVLDEMETLIRWSNSNKVSSSRALQTELFEIQNDDQPIPYADLLMNIGSNAIPVDILANMTNIPVQEVMMQLLELELSGHVVAVSGGYILKGRG</sequence>
<accession>A0A3A6QEM3</accession>
<dbReference type="AlphaFoldDB" id="A0A3A6QEM3"/>
<comment type="similarity">
    <text evidence="1">Belongs to the DprA/Smf family.</text>
</comment>
<dbReference type="Pfam" id="PF02481">
    <property type="entry name" value="DNA_processg_A"/>
    <property type="match status" value="1"/>
</dbReference>
<dbReference type="PANTHER" id="PTHR43022">
    <property type="entry name" value="PROTEIN SMF"/>
    <property type="match status" value="1"/>
</dbReference>
<evidence type="ECO:0000256" key="1">
    <source>
        <dbReference type="ARBA" id="ARBA00006525"/>
    </source>
</evidence>
<keyword evidence="5" id="KW-1185">Reference proteome</keyword>
<dbReference type="GO" id="GO:0009294">
    <property type="term" value="P:DNA-mediated transformation"/>
    <property type="evidence" value="ECO:0007669"/>
    <property type="project" value="InterPro"/>
</dbReference>
<dbReference type="SUPFAM" id="SSF102405">
    <property type="entry name" value="MCP/YpsA-like"/>
    <property type="match status" value="1"/>
</dbReference>
<reference evidence="4 5" key="1">
    <citation type="submission" date="2018-08" db="EMBL/GenBank/DDBJ databases">
        <title>Vibrio isolated from the Eastern China Marginal Seas.</title>
        <authorList>
            <person name="Li Y."/>
        </authorList>
    </citation>
    <scope>NUCLEOTIDE SEQUENCE [LARGE SCALE GENOMIC DNA]</scope>
    <source>
        <strain evidence="4 5">BEI233</strain>
    </source>
</reference>
<dbReference type="Gene3D" id="3.40.50.450">
    <property type="match status" value="1"/>
</dbReference>
<evidence type="ECO:0000313" key="4">
    <source>
        <dbReference type="EMBL" id="RJX66681.1"/>
    </source>
</evidence>
<dbReference type="OrthoDB" id="9785707at2"/>
<dbReference type="EMBL" id="QVMU01000026">
    <property type="protein sequence ID" value="RJX66681.1"/>
    <property type="molecule type" value="Genomic_DNA"/>
</dbReference>